<reference evidence="8 9" key="1">
    <citation type="submission" date="2021-01" db="EMBL/GenBank/DDBJ databases">
        <title>Genomic Encyclopedia of Type Strains, Phase IV (KMG-IV): sequencing the most valuable type-strain genomes for metagenomic binning, comparative biology and taxonomic classification.</title>
        <authorList>
            <person name="Goeker M."/>
        </authorList>
    </citation>
    <scope>NUCLEOTIDE SEQUENCE [LARGE SCALE GENOMIC DNA]</scope>
    <source>
        <strain evidence="8 9">DSM 25540</strain>
    </source>
</reference>
<comment type="catalytic activity">
    <reaction evidence="7">
        <text>a peptidoglycan chain = a peptidoglycan chain with N-acetyl-1,6-anhydromuramyl-[peptide] at the reducing end + a peptidoglycan chain with N-acetylglucosamine at the non-reducing end.</text>
        <dbReference type="EC" id="4.2.2.29"/>
    </reaction>
</comment>
<evidence type="ECO:0000256" key="5">
    <source>
        <dbReference type="ARBA" id="ARBA00023239"/>
    </source>
</evidence>
<evidence type="ECO:0000313" key="8">
    <source>
        <dbReference type="EMBL" id="MBM7633893.1"/>
    </source>
</evidence>
<comment type="function">
    <text evidence="7">Functions as a peptidoglycan terminase that cleaves nascent peptidoglycan strands endolytically to terminate their elongation.</text>
</comment>
<evidence type="ECO:0000256" key="6">
    <source>
        <dbReference type="ARBA" id="ARBA00023316"/>
    </source>
</evidence>
<comment type="caution">
    <text evidence="8">The sequence shown here is derived from an EMBL/GenBank/DDBJ whole genome shotgun (WGS) entry which is preliminary data.</text>
</comment>
<accession>A0ABS2PEQ7</accession>
<keyword evidence="3 7" id="KW-1133">Transmembrane helix</keyword>
<keyword evidence="9" id="KW-1185">Reference proteome</keyword>
<dbReference type="RefSeq" id="WP_204698624.1">
    <property type="nucleotide sequence ID" value="NZ_JAFBEC010000008.1"/>
</dbReference>
<name>A0ABS2PEQ7_9BACL</name>
<organism evidence="8 9">
    <name type="scientific">Geomicrobium sediminis</name>
    <dbReference type="NCBI Taxonomy" id="1347788"/>
    <lineage>
        <taxon>Bacteria</taxon>
        <taxon>Bacillati</taxon>
        <taxon>Bacillota</taxon>
        <taxon>Bacilli</taxon>
        <taxon>Bacillales</taxon>
        <taxon>Geomicrobium</taxon>
    </lineage>
</organism>
<dbReference type="PANTHER" id="PTHR30518">
    <property type="entry name" value="ENDOLYTIC MUREIN TRANSGLYCOSYLASE"/>
    <property type="match status" value="1"/>
</dbReference>
<keyword evidence="6 7" id="KW-0961">Cell wall biogenesis/degradation</keyword>
<dbReference type="InterPro" id="IPR003770">
    <property type="entry name" value="MLTG-like"/>
</dbReference>
<comment type="subcellular location">
    <subcellularLocation>
        <location evidence="7">Cell membrane</location>
        <topology evidence="7">Single-pass membrane protein</topology>
    </subcellularLocation>
</comment>
<dbReference type="Pfam" id="PF02618">
    <property type="entry name" value="YceG"/>
    <property type="match status" value="1"/>
</dbReference>
<evidence type="ECO:0000256" key="1">
    <source>
        <dbReference type="ARBA" id="ARBA00022475"/>
    </source>
</evidence>
<dbReference type="Proteomes" id="UP000741863">
    <property type="component" value="Unassembled WGS sequence"/>
</dbReference>
<protein>
    <recommendedName>
        <fullName evidence="7">Endolytic murein transglycosylase</fullName>
        <ecNumber evidence="7">4.2.2.29</ecNumber>
    </recommendedName>
    <alternativeName>
        <fullName evidence="7">Peptidoglycan lytic transglycosylase</fullName>
    </alternativeName>
    <alternativeName>
        <fullName evidence="7">Peptidoglycan polymerization terminase</fullName>
    </alternativeName>
</protein>
<dbReference type="Gene3D" id="3.30.1490.480">
    <property type="entry name" value="Endolytic murein transglycosylase"/>
    <property type="match status" value="1"/>
</dbReference>
<evidence type="ECO:0000313" key="9">
    <source>
        <dbReference type="Proteomes" id="UP000741863"/>
    </source>
</evidence>
<dbReference type="PANTHER" id="PTHR30518:SF2">
    <property type="entry name" value="ENDOLYTIC MUREIN TRANSGLYCOSYLASE"/>
    <property type="match status" value="1"/>
</dbReference>
<feature type="site" description="Important for catalytic activity" evidence="7">
    <location>
        <position position="264"/>
    </location>
</feature>
<sequence length="391" mass="44562">MTEESKEPVDAVSRQVETARKVRKIVVIALISIVLLVAVVILSGYVYLQSAVSAMDEEDESTVEVEIPIGSSTMGIGQILEEEGLITNATFFRYYARYQNYSGFQAGNYELNRAMDLEEIMTSLQDGVYMEEYAFTFVIPEGLQLEQIGERIAAETDYDEEEVLDVLMDEDFSEQLLEEYPLLTEEVQDDDVRYALEGYLFPASYDFLSEDTPVEEFIEAMVARMAQIYETIVQDYSEEEGIEGPAAELSVHEVLTLASIIEREAATAEDRRLISGVLHNRLEEGMRLEVDPTVAYAIGEHRYMTSYDDLETDNPYNTYRFSGLPPGPIASPGEDSIRAVFEPTDSEYLFFYARFGGEVIYSETYEEHNEVHQQYRDEWIEGQADDEEDDE</sequence>
<dbReference type="HAMAP" id="MF_02065">
    <property type="entry name" value="MltG"/>
    <property type="match status" value="1"/>
</dbReference>
<feature type="transmembrane region" description="Helical" evidence="7">
    <location>
        <begin position="25"/>
        <end position="48"/>
    </location>
</feature>
<evidence type="ECO:0000256" key="7">
    <source>
        <dbReference type="HAMAP-Rule" id="MF_02065"/>
    </source>
</evidence>
<evidence type="ECO:0000256" key="3">
    <source>
        <dbReference type="ARBA" id="ARBA00022989"/>
    </source>
</evidence>
<proteinExistence type="inferred from homology"/>
<evidence type="ECO:0000256" key="2">
    <source>
        <dbReference type="ARBA" id="ARBA00022692"/>
    </source>
</evidence>
<dbReference type="EMBL" id="JAFBEC010000008">
    <property type="protein sequence ID" value="MBM7633893.1"/>
    <property type="molecule type" value="Genomic_DNA"/>
</dbReference>
<keyword evidence="4 7" id="KW-0472">Membrane</keyword>
<gene>
    <name evidence="7" type="primary">mltG</name>
    <name evidence="8" type="ORF">JOD17_002989</name>
</gene>
<dbReference type="NCBIfam" id="TIGR00247">
    <property type="entry name" value="endolytic transglycosylase MltG"/>
    <property type="match status" value="1"/>
</dbReference>
<keyword evidence="1 7" id="KW-1003">Cell membrane</keyword>
<keyword evidence="5 7" id="KW-0456">Lyase</keyword>
<evidence type="ECO:0000256" key="4">
    <source>
        <dbReference type="ARBA" id="ARBA00023136"/>
    </source>
</evidence>
<dbReference type="EC" id="4.2.2.29" evidence="7"/>
<keyword evidence="2 7" id="KW-0812">Transmembrane</keyword>
<dbReference type="CDD" id="cd08010">
    <property type="entry name" value="MltG_like"/>
    <property type="match status" value="1"/>
</dbReference>
<comment type="similarity">
    <text evidence="7">Belongs to the transglycosylase MltG family.</text>
</comment>